<proteinExistence type="predicted"/>
<feature type="domain" description="DUF202" evidence="6">
    <location>
        <begin position="31"/>
        <end position="90"/>
    </location>
</feature>
<dbReference type="Proteomes" id="UP000271010">
    <property type="component" value="Unassembled WGS sequence"/>
</dbReference>
<dbReference type="Pfam" id="PF02656">
    <property type="entry name" value="DUF202"/>
    <property type="match status" value="1"/>
</dbReference>
<comment type="caution">
    <text evidence="7">The sequence shown here is derived from an EMBL/GenBank/DDBJ whole genome shotgun (WGS) entry which is preliminary data.</text>
</comment>
<evidence type="ECO:0000313" key="8">
    <source>
        <dbReference type="Proteomes" id="UP000271010"/>
    </source>
</evidence>
<name>A0A3M9N4M7_9BACT</name>
<keyword evidence="3 5" id="KW-1133">Transmembrane helix</keyword>
<dbReference type="GO" id="GO:0012505">
    <property type="term" value="C:endomembrane system"/>
    <property type="evidence" value="ECO:0007669"/>
    <property type="project" value="UniProtKB-SubCell"/>
</dbReference>
<keyword evidence="4 5" id="KW-0472">Membrane</keyword>
<keyword evidence="2 5" id="KW-0812">Transmembrane</keyword>
<organism evidence="7 8">
    <name type="scientific">Rufibacter immobilis</name>
    <dbReference type="NCBI Taxonomy" id="1348778"/>
    <lineage>
        <taxon>Bacteria</taxon>
        <taxon>Pseudomonadati</taxon>
        <taxon>Bacteroidota</taxon>
        <taxon>Cytophagia</taxon>
        <taxon>Cytophagales</taxon>
        <taxon>Hymenobacteraceae</taxon>
        <taxon>Rufibacter</taxon>
    </lineage>
</organism>
<dbReference type="EMBL" id="RJJE01000002">
    <property type="protein sequence ID" value="RNI32699.1"/>
    <property type="molecule type" value="Genomic_DNA"/>
</dbReference>
<reference evidence="7 8" key="1">
    <citation type="submission" date="2018-11" db="EMBL/GenBank/DDBJ databases">
        <title>Rufibacter latericius sp. nov., isolated from water in Baiyang Lake.</title>
        <authorList>
            <person name="Yang Y."/>
        </authorList>
    </citation>
    <scope>NUCLEOTIDE SEQUENCE [LARGE SCALE GENOMIC DNA]</scope>
    <source>
        <strain evidence="7 8">MCC P1</strain>
    </source>
</reference>
<evidence type="ECO:0000256" key="5">
    <source>
        <dbReference type="SAM" id="Phobius"/>
    </source>
</evidence>
<accession>A0A3M9N4M7</accession>
<feature type="transmembrane region" description="Helical" evidence="5">
    <location>
        <begin position="67"/>
        <end position="85"/>
    </location>
</feature>
<sequence length="124" mass="14050">MNPELREEVRKDLKVQEKANAEIKDALAFERTSFANERTFLAYLRTSLSLIIAGVSLHQFFNTTASMWLAAILIPLGLGIGIVGYRKFAKKRMLIQVKREAYVPAKQMLALLKAEKANQMKVSH</sequence>
<keyword evidence="8" id="KW-1185">Reference proteome</keyword>
<gene>
    <name evidence="7" type="ORF">EFA69_04740</name>
</gene>
<dbReference type="AlphaFoldDB" id="A0A3M9N4M7"/>
<comment type="subcellular location">
    <subcellularLocation>
        <location evidence="1">Endomembrane system</location>
        <topology evidence="1">Multi-pass membrane protein</topology>
    </subcellularLocation>
</comment>
<evidence type="ECO:0000313" key="7">
    <source>
        <dbReference type="EMBL" id="RNI32699.1"/>
    </source>
</evidence>
<evidence type="ECO:0000256" key="2">
    <source>
        <dbReference type="ARBA" id="ARBA00022692"/>
    </source>
</evidence>
<protein>
    <submittedName>
        <fullName evidence="7">DUF202 domain-containing protein</fullName>
    </submittedName>
</protein>
<evidence type="ECO:0000256" key="1">
    <source>
        <dbReference type="ARBA" id="ARBA00004127"/>
    </source>
</evidence>
<dbReference type="InterPro" id="IPR003807">
    <property type="entry name" value="DUF202"/>
</dbReference>
<dbReference type="OrthoDB" id="582337at2"/>
<evidence type="ECO:0000259" key="6">
    <source>
        <dbReference type="Pfam" id="PF02656"/>
    </source>
</evidence>
<evidence type="ECO:0000256" key="4">
    <source>
        <dbReference type="ARBA" id="ARBA00023136"/>
    </source>
</evidence>
<evidence type="ECO:0000256" key="3">
    <source>
        <dbReference type="ARBA" id="ARBA00022989"/>
    </source>
</evidence>
<feature type="transmembrane region" description="Helical" evidence="5">
    <location>
        <begin position="40"/>
        <end position="61"/>
    </location>
</feature>